<dbReference type="PANTHER" id="PTHR33349">
    <property type="entry name" value="EMB|CAB62594.1"/>
    <property type="match status" value="1"/>
</dbReference>
<dbReference type="GeneID" id="104769784"/>
<evidence type="ECO:0000313" key="3">
    <source>
        <dbReference type="Proteomes" id="UP000694864"/>
    </source>
</evidence>
<reference evidence="4" key="2">
    <citation type="submission" date="2025-08" db="UniProtKB">
        <authorList>
            <consortium name="RefSeq"/>
        </authorList>
    </citation>
    <scope>IDENTIFICATION</scope>
    <source>
        <tissue evidence="4">Leaf</tissue>
    </source>
</reference>
<sequence>MAEGTVRLPNSPDVNRSWRRISTGKLSFLYSEEKVLPNYLRSPTGSCHDACKYGRKHESQDKPRVFSSPLKRVVDRSFSGTLSFDSPLRKKALMTKSVLSSSFGSGICDFGGSDHTKSEVGSFSSRVYDDVNKKNDAHSTNEEVALGKGKNKNKKKKTVFVTRRRALLRSKEMVEHNRRVTALKLKSVAQTAAIALRRSTVKRKKINGGSKAAEPKKAVVPFRVSVMSSKRCSRCCKTKKETSSLRVPLVKTRKRVDESKCKELVKEKTLYVIKMETGDEIVETDQNQRCVIDSPPTDDPKSQDEADDDESSQVEEEDEDESMMSFSETNNTTRQGKSTALSAESAKVERLKLRTKRGKIVDSRSQGNNSPRKLKFKRGKVVTGADTNLKSGGRRRLIKTKGTILISNDKEQQQQKPTVVLKHQDTENKRDSRVLLYNNVIEETANKLAQTRKSKVKALVGAFESVISLQEKTSSPTT</sequence>
<evidence type="ECO:0000313" key="4">
    <source>
        <dbReference type="RefSeq" id="XP_019097707.1"/>
    </source>
</evidence>
<dbReference type="PANTHER" id="PTHR33349:SF9">
    <property type="entry name" value="CALMODULIN-BINDING DOMAIN-CONTAINING PROTEIN"/>
    <property type="match status" value="1"/>
</dbReference>
<accession>A0ABM1RFB9</accession>
<feature type="region of interest" description="Disordered" evidence="1">
    <location>
        <begin position="284"/>
        <end position="346"/>
    </location>
</feature>
<dbReference type="Pfam" id="PF07839">
    <property type="entry name" value="CaM_binding"/>
    <property type="match status" value="1"/>
</dbReference>
<proteinExistence type="predicted"/>
<dbReference type="SMART" id="SM01054">
    <property type="entry name" value="CaM_binding"/>
    <property type="match status" value="1"/>
</dbReference>
<keyword evidence="3" id="KW-1185">Reference proteome</keyword>
<feature type="compositionally biased region" description="Acidic residues" evidence="1">
    <location>
        <begin position="305"/>
        <end position="322"/>
    </location>
</feature>
<evidence type="ECO:0000259" key="2">
    <source>
        <dbReference type="SMART" id="SM01054"/>
    </source>
</evidence>
<dbReference type="InterPro" id="IPR012417">
    <property type="entry name" value="CaM-bd_dom_pln"/>
</dbReference>
<dbReference type="RefSeq" id="XP_019097707.1">
    <property type="nucleotide sequence ID" value="XM_019242162.1"/>
</dbReference>
<feature type="domain" description="Calmodulin-binding" evidence="2">
    <location>
        <begin position="349"/>
        <end position="468"/>
    </location>
</feature>
<reference evidence="3" key="1">
    <citation type="journal article" date="2014" name="Nat. Commun.">
        <title>The emerging biofuel crop Camelina sativa retains a highly undifferentiated hexaploid genome structure.</title>
        <authorList>
            <person name="Kagale S."/>
            <person name="Koh C."/>
            <person name="Nixon J."/>
            <person name="Bollina V."/>
            <person name="Clarke W.E."/>
            <person name="Tuteja R."/>
            <person name="Spillane C."/>
            <person name="Robinson S.J."/>
            <person name="Links M.G."/>
            <person name="Clarke C."/>
            <person name="Higgins E.E."/>
            <person name="Huebert T."/>
            <person name="Sharpe A.G."/>
            <person name="Parkin I.A."/>
        </authorList>
    </citation>
    <scope>NUCLEOTIDE SEQUENCE [LARGE SCALE GENOMIC DNA]</scope>
    <source>
        <strain evidence="3">cv. DH55</strain>
    </source>
</reference>
<protein>
    <submittedName>
        <fullName evidence="4">Uncharacterized protein LOC104769784</fullName>
    </submittedName>
</protein>
<dbReference type="Proteomes" id="UP000694864">
    <property type="component" value="Chromosome 20"/>
</dbReference>
<organism evidence="3 4">
    <name type="scientific">Camelina sativa</name>
    <name type="common">False flax</name>
    <name type="synonym">Myagrum sativum</name>
    <dbReference type="NCBI Taxonomy" id="90675"/>
    <lineage>
        <taxon>Eukaryota</taxon>
        <taxon>Viridiplantae</taxon>
        <taxon>Streptophyta</taxon>
        <taxon>Embryophyta</taxon>
        <taxon>Tracheophyta</taxon>
        <taxon>Spermatophyta</taxon>
        <taxon>Magnoliopsida</taxon>
        <taxon>eudicotyledons</taxon>
        <taxon>Gunneridae</taxon>
        <taxon>Pentapetalae</taxon>
        <taxon>rosids</taxon>
        <taxon>malvids</taxon>
        <taxon>Brassicales</taxon>
        <taxon>Brassicaceae</taxon>
        <taxon>Camelineae</taxon>
        <taxon>Camelina</taxon>
    </lineage>
</organism>
<name>A0ABM1RFB9_CAMSA</name>
<feature type="compositionally biased region" description="Polar residues" evidence="1">
    <location>
        <begin position="329"/>
        <end position="342"/>
    </location>
</feature>
<gene>
    <name evidence="4" type="primary">LOC104769784</name>
</gene>
<evidence type="ECO:0000256" key="1">
    <source>
        <dbReference type="SAM" id="MobiDB-lite"/>
    </source>
</evidence>